<comment type="caution">
    <text evidence="1">The sequence shown here is derived from an EMBL/GenBank/DDBJ whole genome shotgun (WGS) entry which is preliminary data.</text>
</comment>
<gene>
    <name evidence="1" type="ORF">QFC19_002317</name>
</gene>
<accession>A0ACC2WBW2</accession>
<name>A0ACC2WBW2_9TREE</name>
<reference evidence="1" key="1">
    <citation type="submission" date="2023-04" db="EMBL/GenBank/DDBJ databases">
        <title>Draft Genome sequencing of Naganishia species isolated from polar environments using Oxford Nanopore Technology.</title>
        <authorList>
            <person name="Leo P."/>
            <person name="Venkateswaran K."/>
        </authorList>
    </citation>
    <scope>NUCLEOTIDE SEQUENCE</scope>
    <source>
        <strain evidence="1">MNA-CCFEE 5261</strain>
    </source>
</reference>
<evidence type="ECO:0000313" key="2">
    <source>
        <dbReference type="Proteomes" id="UP001241377"/>
    </source>
</evidence>
<dbReference type="EMBL" id="JASBWR010000019">
    <property type="protein sequence ID" value="KAJ9108600.1"/>
    <property type="molecule type" value="Genomic_DNA"/>
</dbReference>
<protein>
    <submittedName>
        <fullName evidence="1">Uncharacterized protein</fullName>
    </submittedName>
</protein>
<dbReference type="Proteomes" id="UP001241377">
    <property type="component" value="Unassembled WGS sequence"/>
</dbReference>
<keyword evidence="2" id="KW-1185">Reference proteome</keyword>
<organism evidence="1 2">
    <name type="scientific">Naganishia cerealis</name>
    <dbReference type="NCBI Taxonomy" id="610337"/>
    <lineage>
        <taxon>Eukaryota</taxon>
        <taxon>Fungi</taxon>
        <taxon>Dikarya</taxon>
        <taxon>Basidiomycota</taxon>
        <taxon>Agaricomycotina</taxon>
        <taxon>Tremellomycetes</taxon>
        <taxon>Filobasidiales</taxon>
        <taxon>Filobasidiaceae</taxon>
        <taxon>Naganishia</taxon>
    </lineage>
</organism>
<sequence>MAVIKKLEHKVFIPYTTIFNPPGQTSEQAKESKRHLMIHGCVTEIGKNSLKYVPLSDEGNPVVPVTPPADLASELEEKCGMGATCCKELTWQESEKAEKRLQFDYMVYALGSHLPAPINIWSTVDHDASIQIERPLGCQGSKERGRAWLQAAQKRIEAAKSIAVIGGGALGVQFATDIAAIHGPGNKKVTLIHSRQHLLNRFETFMHDGAMDKLTDLEIEVVLGARVDMTHLASREADHGIERVIRTIDGREFEAELVLFCTGQKPNSQLLATLYPESINPNDGSVTVNRYLQIAKKPNPDSDESDLQLVDDHIFVVGDTADAFGALQAGHTAWAQSRLACRNIARLIEAEKPAKLRRKVNIERQQWEAAENLVEEFLESYIPPRPSIKDSAITQHDGVFSESGKESCQDDLYSEIMWTSRGLSVDDMTI</sequence>
<evidence type="ECO:0000313" key="1">
    <source>
        <dbReference type="EMBL" id="KAJ9108600.1"/>
    </source>
</evidence>
<proteinExistence type="predicted"/>